<name>A0AAU7AZC8_9ACTN</name>
<evidence type="ECO:0000313" key="1">
    <source>
        <dbReference type="EMBL" id="XAY06995.1"/>
    </source>
</evidence>
<accession>A0AAU7AZC8</accession>
<reference evidence="1" key="1">
    <citation type="submission" date="2022-12" db="EMBL/GenBank/DDBJ databases">
        <title>Paraconexibacter alkalitolerans sp. nov. and Baekduia alba sp. nov., isolated from soil and emended description of the genera Paraconexibacter (Chun et al., 2020) and Baekduia (An et al., 2020).</title>
        <authorList>
            <person name="Vieira S."/>
            <person name="Huber K.J."/>
            <person name="Geppert A."/>
            <person name="Wolf J."/>
            <person name="Neumann-Schaal M."/>
            <person name="Muesken M."/>
            <person name="Overmann J."/>
        </authorList>
    </citation>
    <scope>NUCLEOTIDE SEQUENCE</scope>
    <source>
        <strain evidence="1">AEG42_29</strain>
    </source>
</reference>
<protein>
    <submittedName>
        <fullName evidence="1">Uncharacterized protein</fullName>
    </submittedName>
</protein>
<sequence>MARGDEPAPRAVRLTRDAAGGTVGRVTPWPAIDEPLLRERFAMPDDDFWRFYARLMSNVGPRPYEDATLAHAFGYPWDRPVGSYRLEADEVSLLADLPAAERERTIAAYSGPTAGRLPMLAIGSNGAPATLRLKFAHFDAPADRDVLALAGQLHDFDVGPSAHLAPYGSLPATVFASPGTAVRSAVLWLTQAQFVQLTWSEVPYRLGRLEARFAGDEPGTDAGAVLLFASRSGVQAPDGTPLALSAVPAARRTAPALSQQDALDAVARSALGPEGDAEALVRRVFADFGAWAASDAAAQLRATGRPLATERFTSFPAG</sequence>
<dbReference type="AlphaFoldDB" id="A0AAU7AZC8"/>
<organism evidence="1">
    <name type="scientific">Paraconexibacter sp. AEG42_29</name>
    <dbReference type="NCBI Taxonomy" id="2997339"/>
    <lineage>
        <taxon>Bacteria</taxon>
        <taxon>Bacillati</taxon>
        <taxon>Actinomycetota</taxon>
        <taxon>Thermoleophilia</taxon>
        <taxon>Solirubrobacterales</taxon>
        <taxon>Paraconexibacteraceae</taxon>
        <taxon>Paraconexibacter</taxon>
    </lineage>
</organism>
<dbReference type="KEGG" id="parq:DSM112329_03873"/>
<gene>
    <name evidence="1" type="ORF">DSM112329_03873</name>
</gene>
<dbReference type="EMBL" id="CP114014">
    <property type="protein sequence ID" value="XAY06995.1"/>
    <property type="molecule type" value="Genomic_DNA"/>
</dbReference>
<proteinExistence type="predicted"/>